<feature type="domain" description="Thioredoxin" evidence="2">
    <location>
        <begin position="193"/>
        <end position="327"/>
    </location>
</feature>
<dbReference type="PANTHER" id="PTHR42852">
    <property type="entry name" value="THIOL:DISULFIDE INTERCHANGE PROTEIN DSBE"/>
    <property type="match status" value="1"/>
</dbReference>
<keyword evidence="1" id="KW-0732">Signal</keyword>
<feature type="signal peptide" evidence="1">
    <location>
        <begin position="1"/>
        <end position="24"/>
    </location>
</feature>
<evidence type="ECO:0000313" key="4">
    <source>
        <dbReference type="Proteomes" id="UP000649768"/>
    </source>
</evidence>
<dbReference type="InterPro" id="IPR036249">
    <property type="entry name" value="Thioredoxin-like_sf"/>
</dbReference>
<sequence>MKRSVFLYTFSVLACLLTPAVTQAESGVALLERQQTLSGQPIDLSDETRTHLVFLDIWTSYAGGGTEAFVEQLPASFRQSTHQIWIQPEFNVTRAQLQEFQSYYPQVAPLVLDHQQALLKQFGFWQTPAHVLIEHGKVVFSGGNDALLAYLNPAAKAEAPPARDAETYAWKAVQPPAESESMTRKQPASYVVPKIGAEAPRFERQTLSDQTVSLAGLLTQNKGKQPVSLVFVDALCPMPHFPDCEDKLAQWQQQVESDQSRQWVGVISGYYIDAGIAAGFAEKFGLTAPLIFDTDNALYKAYGVHATPYQVDVGPQGRIQYRGDQIR</sequence>
<dbReference type="RefSeq" id="WP_192015439.1">
    <property type="nucleotide sequence ID" value="NZ_JACYTP010000004.1"/>
</dbReference>
<dbReference type="InterPro" id="IPR000866">
    <property type="entry name" value="AhpC/TSA"/>
</dbReference>
<dbReference type="Proteomes" id="UP000649768">
    <property type="component" value="Unassembled WGS sequence"/>
</dbReference>
<dbReference type="Pfam" id="PF00578">
    <property type="entry name" value="AhpC-TSA"/>
    <property type="match status" value="1"/>
</dbReference>
<protein>
    <submittedName>
        <fullName evidence="3">Redoxin domain-containing protein</fullName>
    </submittedName>
</protein>
<evidence type="ECO:0000313" key="3">
    <source>
        <dbReference type="EMBL" id="MBD8512654.1"/>
    </source>
</evidence>
<evidence type="ECO:0000259" key="2">
    <source>
        <dbReference type="PROSITE" id="PS51352"/>
    </source>
</evidence>
<dbReference type="Gene3D" id="3.40.30.10">
    <property type="entry name" value="Glutaredoxin"/>
    <property type="match status" value="2"/>
</dbReference>
<dbReference type="PROSITE" id="PS51257">
    <property type="entry name" value="PROKAR_LIPOPROTEIN"/>
    <property type="match status" value="1"/>
</dbReference>
<keyword evidence="4" id="KW-1185">Reference proteome</keyword>
<dbReference type="PROSITE" id="PS51352">
    <property type="entry name" value="THIOREDOXIN_2"/>
    <property type="match status" value="1"/>
</dbReference>
<dbReference type="InterPro" id="IPR050553">
    <property type="entry name" value="Thioredoxin_ResA/DsbE_sf"/>
</dbReference>
<dbReference type="EMBL" id="JACYTP010000004">
    <property type="protein sequence ID" value="MBD8512654.1"/>
    <property type="molecule type" value="Genomic_DNA"/>
</dbReference>
<dbReference type="InterPro" id="IPR013766">
    <property type="entry name" value="Thioredoxin_domain"/>
</dbReference>
<evidence type="ECO:0000256" key="1">
    <source>
        <dbReference type="SAM" id="SignalP"/>
    </source>
</evidence>
<proteinExistence type="predicted"/>
<reference evidence="3 4" key="1">
    <citation type="submission" date="2020-09" db="EMBL/GenBank/DDBJ databases">
        <title>Photobacterium sp. CAU 1568 isolated from sand of Sido Beach.</title>
        <authorList>
            <person name="Kim W."/>
        </authorList>
    </citation>
    <scope>NUCLEOTIDE SEQUENCE [LARGE SCALE GENOMIC DNA]</scope>
    <source>
        <strain evidence="3 4">CAU 1568</strain>
    </source>
</reference>
<organism evidence="3 4">
    <name type="scientific">Photobacterium arenosum</name>
    <dbReference type="NCBI Taxonomy" id="2774143"/>
    <lineage>
        <taxon>Bacteria</taxon>
        <taxon>Pseudomonadati</taxon>
        <taxon>Pseudomonadota</taxon>
        <taxon>Gammaproteobacteria</taxon>
        <taxon>Vibrionales</taxon>
        <taxon>Vibrionaceae</taxon>
        <taxon>Photobacterium</taxon>
    </lineage>
</organism>
<name>A0ABR9BJD0_9GAMM</name>
<comment type="caution">
    <text evidence="3">The sequence shown here is derived from an EMBL/GenBank/DDBJ whole genome shotgun (WGS) entry which is preliminary data.</text>
</comment>
<feature type="chain" id="PRO_5046304920" evidence="1">
    <location>
        <begin position="25"/>
        <end position="327"/>
    </location>
</feature>
<dbReference type="SUPFAM" id="SSF52833">
    <property type="entry name" value="Thioredoxin-like"/>
    <property type="match status" value="2"/>
</dbReference>
<accession>A0ABR9BJD0</accession>
<gene>
    <name evidence="3" type="ORF">IFO68_08110</name>
</gene>